<comment type="function">
    <text evidence="12">Catalyzes the synthesis of D-serine from L-serine. D-serine is a key coagonist with glutamate at NMDA receptors. Has dehydratase activity towards both L-serine and D-serine.</text>
</comment>
<dbReference type="EC" id="4.3.1.18" evidence="13"/>
<dbReference type="CDD" id="cd01562">
    <property type="entry name" value="Thr-dehyd"/>
    <property type="match status" value="1"/>
</dbReference>
<feature type="domain" description="Tryptophan synthase beta chain-like PALP" evidence="19">
    <location>
        <begin position="35"/>
        <end position="325"/>
    </location>
</feature>
<dbReference type="SUPFAM" id="SSF53686">
    <property type="entry name" value="Tryptophan synthase beta subunit-like PLP-dependent enzymes"/>
    <property type="match status" value="1"/>
</dbReference>
<evidence type="ECO:0000256" key="9">
    <source>
        <dbReference type="ARBA" id="ARBA00049406"/>
    </source>
</evidence>
<evidence type="ECO:0000256" key="7">
    <source>
        <dbReference type="ARBA" id="ARBA00041766"/>
    </source>
</evidence>
<dbReference type="EC" id="4.3.1.17" evidence="3"/>
<dbReference type="InterPro" id="IPR036052">
    <property type="entry name" value="TrpB-like_PALP_sf"/>
</dbReference>
<evidence type="ECO:0000256" key="12">
    <source>
        <dbReference type="ARBA" id="ARBA00056426"/>
    </source>
</evidence>
<dbReference type="GO" id="GO:0009097">
    <property type="term" value="P:isoleucine biosynthetic process"/>
    <property type="evidence" value="ECO:0007669"/>
    <property type="project" value="TreeGrafter"/>
</dbReference>
<keyword evidence="20" id="KW-1185">Reference proteome</keyword>
<dbReference type="WBParaSite" id="SVE_0406000.1">
    <property type="protein sequence ID" value="SVE_0406000.1"/>
    <property type="gene ID" value="SVE_0406000"/>
</dbReference>
<evidence type="ECO:0000256" key="10">
    <source>
        <dbReference type="ARBA" id="ARBA00050422"/>
    </source>
</evidence>
<evidence type="ECO:0000259" key="19">
    <source>
        <dbReference type="Pfam" id="PF00291"/>
    </source>
</evidence>
<dbReference type="GO" id="GO:0004794">
    <property type="term" value="F:threonine deaminase activity"/>
    <property type="evidence" value="ECO:0007669"/>
    <property type="project" value="TreeGrafter"/>
</dbReference>
<reference evidence="21" key="2">
    <citation type="submission" date="2015-08" db="UniProtKB">
        <authorList>
            <consortium name="WormBaseParasite"/>
        </authorList>
    </citation>
    <scope>IDENTIFICATION</scope>
</reference>
<evidence type="ECO:0000313" key="20">
    <source>
        <dbReference type="Proteomes" id="UP000035680"/>
    </source>
</evidence>
<comment type="similarity">
    <text evidence="2">Belongs to the serine/threonine dehydratase family.</text>
</comment>
<dbReference type="InterPro" id="IPR044561">
    <property type="entry name" value="ACT_ThrD-II-like"/>
</dbReference>
<dbReference type="GO" id="GO:0070178">
    <property type="term" value="P:D-serine metabolic process"/>
    <property type="evidence" value="ECO:0007669"/>
    <property type="project" value="UniProtKB-ARBA"/>
</dbReference>
<dbReference type="Gene3D" id="3.40.50.1100">
    <property type="match status" value="2"/>
</dbReference>
<evidence type="ECO:0000256" key="11">
    <source>
        <dbReference type="ARBA" id="ARBA00051769"/>
    </source>
</evidence>
<evidence type="ECO:0000256" key="2">
    <source>
        <dbReference type="ARBA" id="ARBA00010869"/>
    </source>
</evidence>
<evidence type="ECO:0000256" key="6">
    <source>
        <dbReference type="ARBA" id="ARBA00031418"/>
    </source>
</evidence>
<protein>
    <recommendedName>
        <fullName evidence="15">Serine racemase</fullName>
        <ecNumber evidence="3">4.3.1.17</ecNumber>
        <ecNumber evidence="13">4.3.1.18</ecNumber>
        <ecNumber evidence="14">5.1.1.18</ecNumber>
    </recommendedName>
    <alternativeName>
        <fullName evidence="16">D-serine ammonia-lyase</fullName>
    </alternativeName>
    <alternativeName>
        <fullName evidence="18">D-serine dehydratase</fullName>
    </alternativeName>
    <alternativeName>
        <fullName evidence="17">L-serine ammonia-lyase</fullName>
    </alternativeName>
    <alternativeName>
        <fullName evidence="7">L-serine deaminase</fullName>
    </alternativeName>
    <alternativeName>
        <fullName evidence="6">L-serine dehydratase</fullName>
    </alternativeName>
    <alternativeName>
        <fullName evidence="8">L-threonine dehydratase</fullName>
    </alternativeName>
</protein>
<comment type="catalytic activity">
    <reaction evidence="9">
        <text>L-serine = pyruvate + NH4(+)</text>
        <dbReference type="Rhea" id="RHEA:19169"/>
        <dbReference type="ChEBI" id="CHEBI:15361"/>
        <dbReference type="ChEBI" id="CHEBI:28938"/>
        <dbReference type="ChEBI" id="CHEBI:33384"/>
        <dbReference type="EC" id="4.3.1.17"/>
    </reaction>
</comment>
<organism evidence="20 21">
    <name type="scientific">Strongyloides venezuelensis</name>
    <name type="common">Threadworm</name>
    <dbReference type="NCBI Taxonomy" id="75913"/>
    <lineage>
        <taxon>Eukaryota</taxon>
        <taxon>Metazoa</taxon>
        <taxon>Ecdysozoa</taxon>
        <taxon>Nematoda</taxon>
        <taxon>Chromadorea</taxon>
        <taxon>Rhabditida</taxon>
        <taxon>Tylenchina</taxon>
        <taxon>Panagrolaimomorpha</taxon>
        <taxon>Strongyloidoidea</taxon>
        <taxon>Strongyloididae</taxon>
        <taxon>Strongyloides</taxon>
    </lineage>
</organism>
<dbReference type="PANTHER" id="PTHR48078">
    <property type="entry name" value="THREONINE DEHYDRATASE, MITOCHONDRIAL-RELATED"/>
    <property type="match status" value="1"/>
</dbReference>
<dbReference type="InterPro" id="IPR050147">
    <property type="entry name" value="Ser/Thr_Dehydratase"/>
</dbReference>
<name>A0A0K0F5G9_STRVS</name>
<dbReference type="GO" id="GO:0008721">
    <property type="term" value="F:D-serine ammonia-lyase activity"/>
    <property type="evidence" value="ECO:0007669"/>
    <property type="project" value="UniProtKB-EC"/>
</dbReference>
<dbReference type="FunFam" id="3.40.50.1100:FF:000041">
    <property type="entry name" value="Threonine ammonia-lyase, variant"/>
    <property type="match status" value="1"/>
</dbReference>
<evidence type="ECO:0000256" key="1">
    <source>
        <dbReference type="ARBA" id="ARBA00001933"/>
    </source>
</evidence>
<evidence type="ECO:0000256" key="3">
    <source>
        <dbReference type="ARBA" id="ARBA00012093"/>
    </source>
</evidence>
<accession>A0A0K0F5G9</accession>
<keyword evidence="5" id="KW-0456">Lyase</keyword>
<evidence type="ECO:0000256" key="4">
    <source>
        <dbReference type="ARBA" id="ARBA00022898"/>
    </source>
</evidence>
<proteinExistence type="inferred from homology"/>
<comment type="catalytic activity">
    <reaction evidence="11">
        <text>L-serine = D-serine</text>
        <dbReference type="Rhea" id="RHEA:10980"/>
        <dbReference type="ChEBI" id="CHEBI:33384"/>
        <dbReference type="ChEBI" id="CHEBI:35247"/>
        <dbReference type="EC" id="5.1.1.18"/>
    </reaction>
</comment>
<dbReference type="AlphaFoldDB" id="A0A0K0F5G9"/>
<dbReference type="GO" id="GO:0006565">
    <property type="term" value="P:L-serine catabolic process"/>
    <property type="evidence" value="ECO:0007669"/>
    <property type="project" value="TreeGrafter"/>
</dbReference>
<comment type="catalytic activity">
    <reaction evidence="10">
        <text>D-serine = pyruvate + NH4(+)</text>
        <dbReference type="Rhea" id="RHEA:13977"/>
        <dbReference type="ChEBI" id="CHEBI:15361"/>
        <dbReference type="ChEBI" id="CHEBI:28938"/>
        <dbReference type="ChEBI" id="CHEBI:35247"/>
        <dbReference type="EC" id="4.3.1.18"/>
    </reaction>
</comment>
<dbReference type="GO" id="GO:0003941">
    <property type="term" value="F:L-serine ammonia-lyase activity"/>
    <property type="evidence" value="ECO:0007669"/>
    <property type="project" value="UniProtKB-EC"/>
</dbReference>
<dbReference type="Proteomes" id="UP000035680">
    <property type="component" value="Unassembled WGS sequence"/>
</dbReference>
<evidence type="ECO:0000256" key="13">
    <source>
        <dbReference type="ARBA" id="ARBA00066349"/>
    </source>
</evidence>
<dbReference type="Pfam" id="PF00291">
    <property type="entry name" value="PALP"/>
    <property type="match status" value="1"/>
</dbReference>
<sequence>MVKKRDESTFDVHCDPDNPKILQFHEIKEAMKRIRSGIKKTSLDLSDRISHAVEAQIYLKKEFTQFTGSFKERGARNALLKLSEEEKQLGVYAASAGNHGLAMSYHGRNLKIPINIYMPVYAPLIKVENCKKLGANVVLTGDTVNDARDAALREATKKGGKYVNGYDNIDVLAGAGTVSLEILEDLPDVDIVIIPIGGGGLIAGMSVALKKLKPSVKIIGVQAASCPAFHVSLKKNKYTYVKSKPTIADGLAVEKIGVNAFATAKKYIDYSFCVDEEDIAVGVYRFLEWERLICEGAGAISVSSLLIDEIRDLVKGKKVVCVLSGGNIDITKLKECLDKGLALDRRIIRFNVLITERPDSLAQVINITSKVGAIIKDIRYERGFEKLGIMYTRVRITCETIGMEHADKLEDEVKKVYKSAYFYPNHDDYEKNQ</sequence>
<dbReference type="STRING" id="75913.A0A0K0F5G9"/>
<evidence type="ECO:0000256" key="16">
    <source>
        <dbReference type="ARBA" id="ARBA00076108"/>
    </source>
</evidence>
<dbReference type="FunFam" id="3.40.50.1100:FF:000007">
    <property type="entry name" value="L-threonine dehydratase catabolic TdcB"/>
    <property type="match status" value="1"/>
</dbReference>
<reference evidence="20" key="1">
    <citation type="submission" date="2014-07" db="EMBL/GenBank/DDBJ databases">
        <authorList>
            <person name="Martin A.A"/>
            <person name="De Silva N."/>
        </authorList>
    </citation>
    <scope>NUCLEOTIDE SEQUENCE</scope>
</reference>
<dbReference type="PANTHER" id="PTHR48078:SF19">
    <property type="entry name" value="ACT DOMAIN-CONTAINING PROTEIN"/>
    <property type="match status" value="1"/>
</dbReference>
<dbReference type="CDD" id="cd04886">
    <property type="entry name" value="ACT_ThrD-II-like"/>
    <property type="match status" value="1"/>
</dbReference>
<comment type="cofactor">
    <cofactor evidence="1">
        <name>pyridoxal 5'-phosphate</name>
        <dbReference type="ChEBI" id="CHEBI:597326"/>
    </cofactor>
</comment>
<evidence type="ECO:0000256" key="15">
    <source>
        <dbReference type="ARBA" id="ARBA00070760"/>
    </source>
</evidence>
<evidence type="ECO:0000256" key="5">
    <source>
        <dbReference type="ARBA" id="ARBA00023239"/>
    </source>
</evidence>
<dbReference type="EC" id="5.1.1.18" evidence="14"/>
<evidence type="ECO:0000256" key="18">
    <source>
        <dbReference type="ARBA" id="ARBA00081761"/>
    </source>
</evidence>
<dbReference type="GO" id="GO:0006567">
    <property type="term" value="P:L-threonine catabolic process"/>
    <property type="evidence" value="ECO:0007669"/>
    <property type="project" value="TreeGrafter"/>
</dbReference>
<evidence type="ECO:0000256" key="14">
    <source>
        <dbReference type="ARBA" id="ARBA00066592"/>
    </source>
</evidence>
<dbReference type="GO" id="GO:0030378">
    <property type="term" value="F:serine racemase activity"/>
    <property type="evidence" value="ECO:0007669"/>
    <property type="project" value="UniProtKB-EC"/>
</dbReference>
<evidence type="ECO:0000256" key="17">
    <source>
        <dbReference type="ARBA" id="ARBA00081060"/>
    </source>
</evidence>
<keyword evidence="4" id="KW-0663">Pyridoxal phosphate</keyword>
<dbReference type="GO" id="GO:0005524">
    <property type="term" value="F:ATP binding"/>
    <property type="evidence" value="ECO:0007669"/>
    <property type="project" value="UniProtKB-ARBA"/>
</dbReference>
<dbReference type="GO" id="GO:0030170">
    <property type="term" value="F:pyridoxal phosphate binding"/>
    <property type="evidence" value="ECO:0007669"/>
    <property type="project" value="UniProtKB-ARBA"/>
</dbReference>
<evidence type="ECO:0000313" key="21">
    <source>
        <dbReference type="WBParaSite" id="SVE_0406000.1"/>
    </source>
</evidence>
<dbReference type="InterPro" id="IPR001926">
    <property type="entry name" value="TrpB-like_PALP"/>
</dbReference>
<evidence type="ECO:0000256" key="8">
    <source>
        <dbReference type="ARBA" id="ARBA00042605"/>
    </source>
</evidence>